<evidence type="ECO:0000259" key="2">
    <source>
        <dbReference type="Pfam" id="PF13649"/>
    </source>
</evidence>
<feature type="domain" description="Methyltransferase" evidence="2">
    <location>
        <begin position="44"/>
        <end position="126"/>
    </location>
</feature>
<dbReference type="InterPro" id="IPR041698">
    <property type="entry name" value="Methyltransf_25"/>
</dbReference>
<dbReference type="GO" id="GO:0008168">
    <property type="term" value="F:methyltransferase activity"/>
    <property type="evidence" value="ECO:0007669"/>
    <property type="project" value="UniProtKB-KW"/>
</dbReference>
<dbReference type="AlphaFoldDB" id="A0A9D5KDK3"/>
<dbReference type="Gene3D" id="2.20.25.110">
    <property type="entry name" value="S-adenosyl-L-methionine-dependent methyltransferases"/>
    <property type="match status" value="1"/>
</dbReference>
<organism evidence="3 4">
    <name type="scientific">candidate division WOR-3 bacterium</name>
    <dbReference type="NCBI Taxonomy" id="2052148"/>
    <lineage>
        <taxon>Bacteria</taxon>
        <taxon>Bacteria division WOR-3</taxon>
    </lineage>
</organism>
<keyword evidence="3" id="KW-0489">Methyltransferase</keyword>
<protein>
    <submittedName>
        <fullName evidence="3">Methyltransferase domain-containing protein</fullName>
    </submittedName>
</protein>
<accession>A0A9D5KDK3</accession>
<dbReference type="PANTHER" id="PTHR43861">
    <property type="entry name" value="TRANS-ACONITATE 2-METHYLTRANSFERASE-RELATED"/>
    <property type="match status" value="1"/>
</dbReference>
<keyword evidence="1" id="KW-0808">Transferase</keyword>
<proteinExistence type="predicted"/>
<dbReference type="Proteomes" id="UP000630660">
    <property type="component" value="Unassembled WGS sequence"/>
</dbReference>
<evidence type="ECO:0000256" key="1">
    <source>
        <dbReference type="ARBA" id="ARBA00022679"/>
    </source>
</evidence>
<dbReference type="Pfam" id="PF13649">
    <property type="entry name" value="Methyltransf_25"/>
    <property type="match status" value="1"/>
</dbReference>
<reference evidence="3" key="1">
    <citation type="submission" date="2019-11" db="EMBL/GenBank/DDBJ databases">
        <title>Microbial mats filling the niche in hypersaline microbial mats.</title>
        <authorList>
            <person name="Wong H.L."/>
            <person name="Macleod F.I."/>
            <person name="White R.A. III"/>
            <person name="Burns B.P."/>
        </authorList>
    </citation>
    <scope>NUCLEOTIDE SEQUENCE</scope>
    <source>
        <strain evidence="3">Bin_327</strain>
    </source>
</reference>
<dbReference type="InterPro" id="IPR029063">
    <property type="entry name" value="SAM-dependent_MTases_sf"/>
</dbReference>
<sequence length="249" mass="28748">MRQKRAFEKIAPYYDILMKGITYKEWVNYTLELFDLIDQRPQRILDMACGTGVASLELARRGFEVTAMDISPHMLDALKKKRGAEKLEIVQANMVNFILPHKVDAVTCYFDSLNYLTEERLLKRCFTSVNGALAQPGVFIFDMNTVYGLEKVWGTNTLIREYDDIYSVWKSVFDATCSVSTLYLTMFVKNGSNYTRIDEIHQERAYPLHEIKRMLEDAGFTNIRIFGHMTTSAFLDISSRIMIIAQKLS</sequence>
<dbReference type="EMBL" id="WJKJ01000335">
    <property type="protein sequence ID" value="MBD3365556.1"/>
    <property type="molecule type" value="Genomic_DNA"/>
</dbReference>
<name>A0A9D5KDK3_UNCW3</name>
<comment type="caution">
    <text evidence="3">The sequence shown here is derived from an EMBL/GenBank/DDBJ whole genome shotgun (WGS) entry which is preliminary data.</text>
</comment>
<dbReference type="CDD" id="cd02440">
    <property type="entry name" value="AdoMet_MTases"/>
    <property type="match status" value="1"/>
</dbReference>
<gene>
    <name evidence="3" type="ORF">GF359_10120</name>
</gene>
<dbReference type="GO" id="GO:0032259">
    <property type="term" value="P:methylation"/>
    <property type="evidence" value="ECO:0007669"/>
    <property type="project" value="UniProtKB-KW"/>
</dbReference>
<dbReference type="Gene3D" id="3.40.50.150">
    <property type="entry name" value="Vaccinia Virus protein VP39"/>
    <property type="match status" value="1"/>
</dbReference>
<dbReference type="SUPFAM" id="SSF53335">
    <property type="entry name" value="S-adenosyl-L-methionine-dependent methyltransferases"/>
    <property type="match status" value="1"/>
</dbReference>
<evidence type="ECO:0000313" key="4">
    <source>
        <dbReference type="Proteomes" id="UP000630660"/>
    </source>
</evidence>
<evidence type="ECO:0000313" key="3">
    <source>
        <dbReference type="EMBL" id="MBD3365556.1"/>
    </source>
</evidence>